<dbReference type="InterPro" id="IPR036291">
    <property type="entry name" value="NAD(P)-bd_dom_sf"/>
</dbReference>
<feature type="domain" description="Gfo/Idh/MocA-like oxidoreductase N-terminal" evidence="1">
    <location>
        <begin position="91"/>
        <end position="160"/>
    </location>
</feature>
<evidence type="ECO:0000259" key="1">
    <source>
        <dbReference type="Pfam" id="PF01408"/>
    </source>
</evidence>
<dbReference type="InterPro" id="IPR000683">
    <property type="entry name" value="Gfo/Idh/MocA-like_OxRdtase_N"/>
</dbReference>
<comment type="caution">
    <text evidence="2">The sequence shown here is derived from an EMBL/GenBank/DDBJ whole genome shotgun (WGS) entry which is preliminary data.</text>
</comment>
<dbReference type="Gene3D" id="3.40.50.720">
    <property type="entry name" value="NAD(P)-binding Rossmann-like Domain"/>
    <property type="match status" value="1"/>
</dbReference>
<gene>
    <name evidence="2" type="ORF">FAZ15_01920</name>
</gene>
<evidence type="ECO:0000313" key="2">
    <source>
        <dbReference type="EMBL" id="TJZ63078.1"/>
    </source>
</evidence>
<sequence>MMDRRNFLQLLTFFCASVPMFDLKAQIRPIMDGKRIGIIGLDSSHAIAFTKELNLSSTDRYKGYSVVAAFPYGSPTVATNGERITKYTSEIQQYGVKIVKSIEQLVADVDCVLLETNDGNLHLKQAEVVIRAGKALFIDKPISNSWQEAEKIFLLASAHQIPVFSSSALRFMPSVVEIDRKAVVGADIYSPAWVEPSHKDLYWYGIHGVEMLVAIMGTECLRVKAVCGVTEDLFIGEWSGGRLGTLRGIRRKISDFGGAVFYNDSVVTLGKFDGYRHLLQVVIEFFETGIPPFNQEETLTVCKFIDAAHWSRRNNGNWVNVTG</sequence>
<dbReference type="EMBL" id="SUME01000001">
    <property type="protein sequence ID" value="TJZ63078.1"/>
    <property type="molecule type" value="Genomic_DNA"/>
</dbReference>
<evidence type="ECO:0000313" key="3">
    <source>
        <dbReference type="Proteomes" id="UP000306808"/>
    </source>
</evidence>
<dbReference type="GO" id="GO:0000166">
    <property type="term" value="F:nucleotide binding"/>
    <property type="evidence" value="ECO:0007669"/>
    <property type="project" value="InterPro"/>
</dbReference>
<keyword evidence="3" id="KW-1185">Reference proteome</keyword>
<dbReference type="Pfam" id="PF01408">
    <property type="entry name" value="GFO_IDH_MocA"/>
    <property type="match status" value="1"/>
</dbReference>
<dbReference type="Proteomes" id="UP000306808">
    <property type="component" value="Unassembled WGS sequence"/>
</dbReference>
<dbReference type="AlphaFoldDB" id="A0A4V5MN24"/>
<dbReference type="SUPFAM" id="SSF51735">
    <property type="entry name" value="NAD(P)-binding Rossmann-fold domains"/>
    <property type="match status" value="1"/>
</dbReference>
<protein>
    <submittedName>
        <fullName evidence="2">Gfo/Idh/MocA family oxidoreductase</fullName>
    </submittedName>
</protein>
<accession>A0A4V5MN24</accession>
<dbReference type="OrthoDB" id="1408251at2"/>
<organism evidence="2 3">
    <name type="scientific">Sphingobacterium olei</name>
    <dbReference type="NCBI Taxonomy" id="2571155"/>
    <lineage>
        <taxon>Bacteria</taxon>
        <taxon>Pseudomonadati</taxon>
        <taxon>Bacteroidota</taxon>
        <taxon>Sphingobacteriia</taxon>
        <taxon>Sphingobacteriales</taxon>
        <taxon>Sphingobacteriaceae</taxon>
        <taxon>Sphingobacterium</taxon>
    </lineage>
</organism>
<name>A0A4V5MN24_9SPHI</name>
<reference evidence="2 3" key="1">
    <citation type="submission" date="2019-04" db="EMBL/GenBank/DDBJ databases">
        <title>Sphingobacterium olei sp. nov., isolated from oil-contaminated soil.</title>
        <authorList>
            <person name="Liu B."/>
        </authorList>
    </citation>
    <scope>NUCLEOTIDE SEQUENCE [LARGE SCALE GENOMIC DNA]</scope>
    <source>
        <strain evidence="2 3">HAL-9</strain>
    </source>
</reference>
<proteinExistence type="predicted"/>